<keyword evidence="2" id="KW-1185">Reference proteome</keyword>
<dbReference type="EMBL" id="KN823079">
    <property type="protein sequence ID" value="KIO23669.1"/>
    <property type="molecule type" value="Genomic_DNA"/>
</dbReference>
<evidence type="ECO:0000313" key="2">
    <source>
        <dbReference type="Proteomes" id="UP000054248"/>
    </source>
</evidence>
<proteinExistence type="predicted"/>
<dbReference type="HOGENOM" id="CLU_073163_0_0_1"/>
<name>A0A0C3QEW8_9AGAM</name>
<dbReference type="OrthoDB" id="3292573at2759"/>
<accession>A0A0C3QEW8</accession>
<dbReference type="AlphaFoldDB" id="A0A0C3QEW8"/>
<reference evidence="1 2" key="1">
    <citation type="submission" date="2014-04" db="EMBL/GenBank/DDBJ databases">
        <authorList>
            <consortium name="DOE Joint Genome Institute"/>
            <person name="Kuo A."/>
            <person name="Girlanda M."/>
            <person name="Perotto S."/>
            <person name="Kohler A."/>
            <person name="Nagy L.G."/>
            <person name="Floudas D."/>
            <person name="Copeland A."/>
            <person name="Barry K.W."/>
            <person name="Cichocki N."/>
            <person name="Veneault-Fourrey C."/>
            <person name="LaButti K."/>
            <person name="Lindquist E.A."/>
            <person name="Lipzen A."/>
            <person name="Lundell T."/>
            <person name="Morin E."/>
            <person name="Murat C."/>
            <person name="Sun H."/>
            <person name="Tunlid A."/>
            <person name="Henrissat B."/>
            <person name="Grigoriev I.V."/>
            <person name="Hibbett D.S."/>
            <person name="Martin F."/>
            <person name="Nordberg H.P."/>
            <person name="Cantor M.N."/>
            <person name="Hua S.X."/>
        </authorList>
    </citation>
    <scope>NUCLEOTIDE SEQUENCE [LARGE SCALE GENOMIC DNA]</scope>
    <source>
        <strain evidence="1 2">MUT 4182</strain>
    </source>
</reference>
<protein>
    <submittedName>
        <fullName evidence="1">Uncharacterized protein</fullName>
    </submittedName>
</protein>
<reference evidence="2" key="2">
    <citation type="submission" date="2015-01" db="EMBL/GenBank/DDBJ databases">
        <title>Evolutionary Origins and Diversification of the Mycorrhizal Mutualists.</title>
        <authorList>
            <consortium name="DOE Joint Genome Institute"/>
            <consortium name="Mycorrhizal Genomics Consortium"/>
            <person name="Kohler A."/>
            <person name="Kuo A."/>
            <person name="Nagy L.G."/>
            <person name="Floudas D."/>
            <person name="Copeland A."/>
            <person name="Barry K.W."/>
            <person name="Cichocki N."/>
            <person name="Veneault-Fourrey C."/>
            <person name="LaButti K."/>
            <person name="Lindquist E.A."/>
            <person name="Lipzen A."/>
            <person name="Lundell T."/>
            <person name="Morin E."/>
            <person name="Murat C."/>
            <person name="Riley R."/>
            <person name="Ohm R."/>
            <person name="Sun H."/>
            <person name="Tunlid A."/>
            <person name="Henrissat B."/>
            <person name="Grigoriev I.V."/>
            <person name="Hibbett D.S."/>
            <person name="Martin F."/>
        </authorList>
    </citation>
    <scope>NUCLEOTIDE SEQUENCE [LARGE SCALE GENOMIC DNA]</scope>
    <source>
        <strain evidence="2">MUT 4182</strain>
    </source>
</reference>
<organism evidence="1 2">
    <name type="scientific">Tulasnella calospora MUT 4182</name>
    <dbReference type="NCBI Taxonomy" id="1051891"/>
    <lineage>
        <taxon>Eukaryota</taxon>
        <taxon>Fungi</taxon>
        <taxon>Dikarya</taxon>
        <taxon>Basidiomycota</taxon>
        <taxon>Agaricomycotina</taxon>
        <taxon>Agaricomycetes</taxon>
        <taxon>Cantharellales</taxon>
        <taxon>Tulasnellaceae</taxon>
        <taxon>Tulasnella</taxon>
    </lineage>
</organism>
<gene>
    <name evidence="1" type="ORF">M407DRAFT_26871</name>
</gene>
<sequence length="327" mass="36681">MSLAPLSRPTLIFDGSDPSISFNTFLIQLLKESRGDVQPVDVVPARLYGNALRFFESLDILCQQNASKLLDVMGYRFPGQRITQTQNDQQLDDQTIPTLAAAPPPPVRYTFALYKSPSFSTPELSSLGLKGNESKSSLMALKRSNIFAGWRDKLHVNIRPFRPKTPPPPQTVVPLDITVHSFFIEQFPSRHHPGPGTLIAQIDLNDRQAVEQTKNKQLVSVHKYHTTEYRAGFTYSIRSGTAHLILEHNPLSPKPKVHGNVKPKGPREISPLGPIIRRDAIEIFHQDRSVLPGKYQINSLVEEGLLETRAVNDKLGAIQWWIEVTDS</sequence>
<evidence type="ECO:0000313" key="1">
    <source>
        <dbReference type="EMBL" id="KIO23669.1"/>
    </source>
</evidence>
<dbReference type="Proteomes" id="UP000054248">
    <property type="component" value="Unassembled WGS sequence"/>
</dbReference>